<dbReference type="InterPro" id="IPR044944">
    <property type="entry name" value="NOS_dom_3"/>
</dbReference>
<evidence type="ECO:0000256" key="3">
    <source>
        <dbReference type="ARBA" id="ARBA00006267"/>
    </source>
</evidence>
<dbReference type="Gene3D" id="3.90.440.10">
    <property type="entry name" value="Nitric Oxide Synthase,Heme Domain,Chain A domain 2"/>
    <property type="match status" value="1"/>
</dbReference>
<dbReference type="Pfam" id="PF02898">
    <property type="entry name" value="NO_synthase"/>
    <property type="match status" value="1"/>
</dbReference>
<feature type="domain" description="Nitric oxide synthase (NOS)" evidence="12">
    <location>
        <begin position="124"/>
        <end position="131"/>
    </location>
</feature>
<protein>
    <recommendedName>
        <fullName evidence="4">nitric-oxide synthase (NADPH)</fullName>
        <ecNumber evidence="4">1.14.13.39</ecNumber>
    </recommendedName>
</protein>
<dbReference type="InterPro" id="IPR050607">
    <property type="entry name" value="NOS"/>
</dbReference>
<evidence type="ECO:0000256" key="7">
    <source>
        <dbReference type="ARBA" id="ARBA00022723"/>
    </source>
</evidence>
<sequence length="417" mass="47405">MSLIKRNKPLKLKNWSDGTETIDVLHSIAGGKSTCSQKVCQGSLMNTAIPTNSVVNQLRSAEEKLADAEKFLDEYYESAKRKNSEEHIRRWKEVKADVESKGYYDLRLPELAYGAKLAWRNALRCIGRIQWSKLQVFDCRHVTTPSGMYVALLNHIKYGMNNGNIRSAITVFPPRVAGREDSRMWNGQIVSFAGYTQPDGSIVGDPANVEFTEVCQKLGWKGKGGRFDILPLVFSCHGHDPEYFEIPPELVDIVKMSHPEYKWFKSLGLEWYTLPGVSNMLFDCGGMEFPAAPFNGWYMSTEIAVRDFCDPQRYNVLEEIGKKMGLDTSTPANLWKDRVALELNVAVLHSFQLSGVTIVDQYTAADSFMKHLRNENRVRRGCPGDWAWIVPPMSGSLTPVFHQEMALYYLRPSYEYQ</sequence>
<feature type="non-terminal residue" evidence="13">
    <location>
        <position position="417"/>
    </location>
</feature>
<keyword evidence="9" id="KW-0112">Calmodulin-binding</keyword>
<dbReference type="InterPro" id="IPR036119">
    <property type="entry name" value="NOS_N_sf"/>
</dbReference>
<evidence type="ECO:0000256" key="8">
    <source>
        <dbReference type="ARBA" id="ARBA00022857"/>
    </source>
</evidence>
<dbReference type="PROSITE" id="PS60001">
    <property type="entry name" value="NOS"/>
    <property type="match status" value="1"/>
</dbReference>
<evidence type="ECO:0000256" key="11">
    <source>
        <dbReference type="ARBA" id="ARBA00023004"/>
    </source>
</evidence>
<dbReference type="SUPFAM" id="SSF56512">
    <property type="entry name" value="Nitric oxide (NO) synthase oxygenase domain"/>
    <property type="match status" value="1"/>
</dbReference>
<dbReference type="Gene3D" id="3.90.1230.10">
    <property type="entry name" value="Nitric Oxide Synthase, Chain A, domain 3"/>
    <property type="match status" value="1"/>
</dbReference>
<name>A0A7R9BRQ3_9CRUS</name>
<keyword evidence="6" id="KW-0288">FMN</keyword>
<dbReference type="GO" id="GO:0006809">
    <property type="term" value="P:nitric oxide biosynthetic process"/>
    <property type="evidence" value="ECO:0007669"/>
    <property type="project" value="InterPro"/>
</dbReference>
<evidence type="ECO:0000313" key="14">
    <source>
        <dbReference type="Proteomes" id="UP000678499"/>
    </source>
</evidence>
<evidence type="ECO:0000256" key="6">
    <source>
        <dbReference type="ARBA" id="ARBA00022643"/>
    </source>
</evidence>
<dbReference type="GO" id="GO:0046872">
    <property type="term" value="F:metal ion binding"/>
    <property type="evidence" value="ECO:0007669"/>
    <property type="project" value="UniProtKB-KW"/>
</dbReference>
<keyword evidence="8" id="KW-0521">NADP</keyword>
<dbReference type="GO" id="GO:0004517">
    <property type="term" value="F:nitric-oxide synthase activity"/>
    <property type="evidence" value="ECO:0007669"/>
    <property type="project" value="UniProtKB-EC"/>
</dbReference>
<comment type="cofactor">
    <cofactor evidence="2">
        <name>heme b</name>
        <dbReference type="ChEBI" id="CHEBI:60344"/>
    </cofactor>
</comment>
<comment type="similarity">
    <text evidence="3">Belongs to the NOS family.</text>
</comment>
<dbReference type="InterPro" id="IPR044943">
    <property type="entry name" value="NOS_dom_1"/>
</dbReference>
<evidence type="ECO:0000256" key="10">
    <source>
        <dbReference type="ARBA" id="ARBA00023002"/>
    </source>
</evidence>
<keyword evidence="11" id="KW-0408">Iron</keyword>
<evidence type="ECO:0000256" key="4">
    <source>
        <dbReference type="ARBA" id="ARBA00012989"/>
    </source>
</evidence>
<gene>
    <name evidence="13" type="ORF">NMOB1V02_LOCUS7098</name>
</gene>
<evidence type="ECO:0000259" key="12">
    <source>
        <dbReference type="PROSITE" id="PS60001"/>
    </source>
</evidence>
<evidence type="ECO:0000256" key="9">
    <source>
        <dbReference type="ARBA" id="ARBA00022860"/>
    </source>
</evidence>
<proteinExistence type="inferred from homology"/>
<evidence type="ECO:0000256" key="5">
    <source>
        <dbReference type="ARBA" id="ARBA00022617"/>
    </source>
</evidence>
<accession>A0A7R9BRQ3</accession>
<dbReference type="Proteomes" id="UP000678499">
    <property type="component" value="Unassembled WGS sequence"/>
</dbReference>
<dbReference type="GO" id="GO:0005516">
    <property type="term" value="F:calmodulin binding"/>
    <property type="evidence" value="ECO:0007669"/>
    <property type="project" value="UniProtKB-KW"/>
</dbReference>
<dbReference type="AlphaFoldDB" id="A0A7R9BRQ3"/>
<dbReference type="InterPro" id="IPR004030">
    <property type="entry name" value="NOS_N"/>
</dbReference>
<keyword evidence="14" id="KW-1185">Reference proteome</keyword>
<dbReference type="EMBL" id="OA883675">
    <property type="protein sequence ID" value="CAD7279425.1"/>
    <property type="molecule type" value="Genomic_DNA"/>
</dbReference>
<dbReference type="EMBL" id="CAJPEX010001638">
    <property type="protein sequence ID" value="CAG0919577.1"/>
    <property type="molecule type" value="Genomic_DNA"/>
</dbReference>
<dbReference type="PANTHER" id="PTHR43410">
    <property type="entry name" value="NITRIC OXIDE SYNTHASE OXYGENASE"/>
    <property type="match status" value="1"/>
</dbReference>
<organism evidence="13">
    <name type="scientific">Notodromas monacha</name>
    <dbReference type="NCBI Taxonomy" id="399045"/>
    <lineage>
        <taxon>Eukaryota</taxon>
        <taxon>Metazoa</taxon>
        <taxon>Ecdysozoa</taxon>
        <taxon>Arthropoda</taxon>
        <taxon>Crustacea</taxon>
        <taxon>Oligostraca</taxon>
        <taxon>Ostracoda</taxon>
        <taxon>Podocopa</taxon>
        <taxon>Podocopida</taxon>
        <taxon>Cypridocopina</taxon>
        <taxon>Cypridoidea</taxon>
        <taxon>Cyprididae</taxon>
        <taxon>Notodromas</taxon>
    </lineage>
</organism>
<reference evidence="13" key="1">
    <citation type="submission" date="2020-11" db="EMBL/GenBank/DDBJ databases">
        <authorList>
            <person name="Tran Van P."/>
        </authorList>
    </citation>
    <scope>NUCLEOTIDE SEQUENCE</scope>
</reference>
<dbReference type="EC" id="1.14.13.39" evidence="4"/>
<evidence type="ECO:0000256" key="2">
    <source>
        <dbReference type="ARBA" id="ARBA00001970"/>
    </source>
</evidence>
<keyword evidence="6" id="KW-0285">Flavoprotein</keyword>
<dbReference type="CDD" id="cd00795">
    <property type="entry name" value="NOS_oxygenase_euk"/>
    <property type="match status" value="1"/>
</dbReference>
<dbReference type="Gene3D" id="3.90.340.10">
    <property type="entry name" value="Nitric Oxide Synthase, Chain A, domain 1"/>
    <property type="match status" value="1"/>
</dbReference>
<keyword evidence="7" id="KW-0479">Metal-binding</keyword>
<dbReference type="InterPro" id="IPR044940">
    <property type="entry name" value="NOS_dom_2"/>
</dbReference>
<keyword evidence="5" id="KW-0349">Heme</keyword>
<evidence type="ECO:0000256" key="1">
    <source>
        <dbReference type="ARBA" id="ARBA00001917"/>
    </source>
</evidence>
<dbReference type="PANTHER" id="PTHR43410:SF1">
    <property type="entry name" value="NITRIC OXIDE SYNTHASE"/>
    <property type="match status" value="1"/>
</dbReference>
<keyword evidence="10" id="KW-0560">Oxidoreductase</keyword>
<dbReference type="OrthoDB" id="1688044at2759"/>
<comment type="cofactor">
    <cofactor evidence="1">
        <name>FMN</name>
        <dbReference type="ChEBI" id="CHEBI:58210"/>
    </cofactor>
</comment>
<evidence type="ECO:0000313" key="13">
    <source>
        <dbReference type="EMBL" id="CAD7279425.1"/>
    </source>
</evidence>